<feature type="region of interest" description="Disordered" evidence="1">
    <location>
        <begin position="263"/>
        <end position="317"/>
    </location>
</feature>
<keyword evidence="3" id="KW-1185">Reference proteome</keyword>
<evidence type="ECO:0000313" key="3">
    <source>
        <dbReference type="Proteomes" id="UP000309340"/>
    </source>
</evidence>
<feature type="compositionally biased region" description="Basic residues" evidence="1">
    <location>
        <begin position="14"/>
        <end position="24"/>
    </location>
</feature>
<feature type="region of interest" description="Disordered" evidence="1">
    <location>
        <begin position="143"/>
        <end position="248"/>
    </location>
</feature>
<feature type="compositionally biased region" description="Low complexity" evidence="1">
    <location>
        <begin position="233"/>
        <end position="242"/>
    </location>
</feature>
<dbReference type="AlphaFoldDB" id="A0A4U0XCE2"/>
<dbReference type="Proteomes" id="UP000309340">
    <property type="component" value="Unassembled WGS sequence"/>
</dbReference>
<feature type="compositionally biased region" description="Basic residues" evidence="1">
    <location>
        <begin position="190"/>
        <end position="199"/>
    </location>
</feature>
<accession>A0A4U0XCE2</accession>
<feature type="compositionally biased region" description="Polar residues" evidence="1">
    <location>
        <begin position="144"/>
        <end position="159"/>
    </location>
</feature>
<proteinExistence type="predicted"/>
<dbReference type="Pfam" id="PF07052">
    <property type="entry name" value="Hep_59"/>
    <property type="match status" value="1"/>
</dbReference>
<organism evidence="2 3">
    <name type="scientific">Friedmanniomyces simplex</name>
    <dbReference type="NCBI Taxonomy" id="329884"/>
    <lineage>
        <taxon>Eukaryota</taxon>
        <taxon>Fungi</taxon>
        <taxon>Dikarya</taxon>
        <taxon>Ascomycota</taxon>
        <taxon>Pezizomycotina</taxon>
        <taxon>Dothideomycetes</taxon>
        <taxon>Dothideomycetidae</taxon>
        <taxon>Mycosphaerellales</taxon>
        <taxon>Teratosphaeriaceae</taxon>
        <taxon>Friedmanniomyces</taxon>
    </lineage>
</organism>
<name>A0A4U0XCE2_9PEZI</name>
<dbReference type="OrthoDB" id="5627at2759"/>
<evidence type="ECO:0000256" key="1">
    <source>
        <dbReference type="SAM" id="MobiDB-lite"/>
    </source>
</evidence>
<feature type="compositionally biased region" description="Basic residues" evidence="1">
    <location>
        <begin position="64"/>
        <end position="74"/>
    </location>
</feature>
<feature type="compositionally biased region" description="Low complexity" evidence="1">
    <location>
        <begin position="305"/>
        <end position="317"/>
    </location>
</feature>
<gene>
    <name evidence="2" type="ORF">B0A55_05355</name>
</gene>
<dbReference type="InterPro" id="IPR010756">
    <property type="entry name" value="Tls1-like"/>
</dbReference>
<evidence type="ECO:0000313" key="2">
    <source>
        <dbReference type="EMBL" id="TKA72903.1"/>
    </source>
</evidence>
<feature type="region of interest" description="Disordered" evidence="1">
    <location>
        <begin position="1"/>
        <end position="106"/>
    </location>
</feature>
<sequence length="317" mass="34350">MADELDPTSEHLFRAPKRRKVFRKRNGDTDGDGDRDEVGSGTLENAPASTDNEHDGSAEPLAPRARRPAARKHGIAFTSTSHATKQELVPNEDETAMIPVHPDREQTVIPGDRFVKPTGKAAVVDDRHMMAFVDSKMAEMRAATSRSTQRLSADSSAEAQQGDGERGVQATAPTTTVSDNAQQRSASTYRRPRAQRQPRSRNPNDVARESLVESIMRESGTAAAPLYDRPEIATTATTTGDTADNDDAAAEAFKTQFLRDMAAQNRRRPHNPVPFSKVAQAKGADRTSHGPKLGGSRMQRERMKAAQAAAEAAGKGK</sequence>
<feature type="compositionally biased region" description="Polar residues" evidence="1">
    <location>
        <begin position="171"/>
        <end position="188"/>
    </location>
</feature>
<dbReference type="EMBL" id="NAJQ01000288">
    <property type="protein sequence ID" value="TKA72903.1"/>
    <property type="molecule type" value="Genomic_DNA"/>
</dbReference>
<comment type="caution">
    <text evidence="2">The sequence shown here is derived from an EMBL/GenBank/DDBJ whole genome shotgun (WGS) entry which is preliminary data.</text>
</comment>
<reference evidence="2 3" key="1">
    <citation type="submission" date="2017-03" db="EMBL/GenBank/DDBJ databases">
        <title>Genomes of endolithic fungi from Antarctica.</title>
        <authorList>
            <person name="Coleine C."/>
            <person name="Masonjones S."/>
            <person name="Stajich J.E."/>
        </authorList>
    </citation>
    <scope>NUCLEOTIDE SEQUENCE [LARGE SCALE GENOMIC DNA]</scope>
    <source>
        <strain evidence="2 3">CCFEE 5184</strain>
    </source>
</reference>
<protein>
    <submittedName>
        <fullName evidence="2">Uncharacterized protein</fullName>
    </submittedName>
</protein>